<dbReference type="AlphaFoldDB" id="A0A183LI11"/>
<accession>A0A183LI11</accession>
<sequence length="68" mass="7706">MVFNSVMIDARCLVVRSYSFFPRLSRAARISGPREDKLPACLKRSWLSSSFAEARLTGSTTRHLSRKS</sequence>
<dbReference type="EMBL" id="UZAI01000977">
    <property type="protein sequence ID" value="VDO58068.1"/>
    <property type="molecule type" value="Genomic_DNA"/>
</dbReference>
<proteinExistence type="predicted"/>
<dbReference type="Proteomes" id="UP000277204">
    <property type="component" value="Unassembled WGS sequence"/>
</dbReference>
<reference evidence="1 2" key="1">
    <citation type="submission" date="2018-11" db="EMBL/GenBank/DDBJ databases">
        <authorList>
            <consortium name="Pathogen Informatics"/>
        </authorList>
    </citation>
    <scope>NUCLEOTIDE SEQUENCE [LARGE SCALE GENOMIC DNA]</scope>
    <source>
        <strain evidence="1 2">Zambia</strain>
    </source>
</reference>
<name>A0A183LI11_9TREM</name>
<organism evidence="1 2">
    <name type="scientific">Schistosoma margrebowiei</name>
    <dbReference type="NCBI Taxonomy" id="48269"/>
    <lineage>
        <taxon>Eukaryota</taxon>
        <taxon>Metazoa</taxon>
        <taxon>Spiralia</taxon>
        <taxon>Lophotrochozoa</taxon>
        <taxon>Platyhelminthes</taxon>
        <taxon>Trematoda</taxon>
        <taxon>Digenea</taxon>
        <taxon>Strigeidida</taxon>
        <taxon>Schistosomatoidea</taxon>
        <taxon>Schistosomatidae</taxon>
        <taxon>Schistosoma</taxon>
    </lineage>
</organism>
<evidence type="ECO:0000313" key="1">
    <source>
        <dbReference type="EMBL" id="VDO58068.1"/>
    </source>
</evidence>
<protein>
    <submittedName>
        <fullName evidence="1">Uncharacterized protein</fullName>
    </submittedName>
</protein>
<keyword evidence="2" id="KW-1185">Reference proteome</keyword>
<gene>
    <name evidence="1" type="ORF">SMRZ_LOCUS3436</name>
</gene>
<evidence type="ECO:0000313" key="2">
    <source>
        <dbReference type="Proteomes" id="UP000277204"/>
    </source>
</evidence>